<keyword evidence="7" id="KW-0862">Zinc</keyword>
<dbReference type="SMART" id="SM00342">
    <property type="entry name" value="HTH_ARAC"/>
    <property type="match status" value="1"/>
</dbReference>
<dbReference type="GO" id="GO:0003700">
    <property type="term" value="F:DNA-binding transcription factor activity"/>
    <property type="evidence" value="ECO:0007669"/>
    <property type="project" value="InterPro"/>
</dbReference>
<evidence type="ECO:0000259" key="14">
    <source>
        <dbReference type="PROSITE" id="PS01124"/>
    </source>
</evidence>
<name>A0A917Q3B3_9PSED</name>
<keyword evidence="11" id="KW-0804">Transcription</keyword>
<evidence type="ECO:0000256" key="12">
    <source>
        <dbReference type="ARBA" id="ARBA00023204"/>
    </source>
</evidence>
<dbReference type="InterPro" id="IPR036217">
    <property type="entry name" value="MethylDNA_cys_MeTrfase_DNAb"/>
</dbReference>
<dbReference type="InterPro" id="IPR018060">
    <property type="entry name" value="HTH_AraC"/>
</dbReference>
<dbReference type="GO" id="GO:0008270">
    <property type="term" value="F:zinc ion binding"/>
    <property type="evidence" value="ECO:0007669"/>
    <property type="project" value="InterPro"/>
</dbReference>
<accession>A0A917Q3B3</accession>
<dbReference type="Pfam" id="PF02805">
    <property type="entry name" value="Ada_Zn_binding"/>
    <property type="match status" value="1"/>
</dbReference>
<dbReference type="Gene3D" id="1.10.10.10">
    <property type="entry name" value="Winged helix-like DNA-binding domain superfamily/Winged helix DNA-binding domain"/>
    <property type="match status" value="1"/>
</dbReference>
<keyword evidence="16" id="KW-1185">Reference proteome</keyword>
<evidence type="ECO:0000256" key="8">
    <source>
        <dbReference type="ARBA" id="ARBA00023015"/>
    </source>
</evidence>
<reference evidence="15" key="1">
    <citation type="journal article" date="2014" name="Int. J. Syst. Evol. Microbiol.">
        <title>Complete genome sequence of Corynebacterium casei LMG S-19264T (=DSM 44701T), isolated from a smear-ripened cheese.</title>
        <authorList>
            <consortium name="US DOE Joint Genome Institute (JGI-PGF)"/>
            <person name="Walter F."/>
            <person name="Albersmeier A."/>
            <person name="Kalinowski J."/>
            <person name="Ruckert C."/>
        </authorList>
    </citation>
    <scope>NUCLEOTIDE SEQUENCE</scope>
    <source>
        <strain evidence="15">JCM 30078</strain>
    </source>
</reference>
<evidence type="ECO:0000256" key="5">
    <source>
        <dbReference type="ARBA" id="ARBA00022723"/>
    </source>
</evidence>
<dbReference type="Proteomes" id="UP000635983">
    <property type="component" value="Unassembled WGS sequence"/>
</dbReference>
<feature type="domain" description="HTH araC/xylS-type" evidence="14">
    <location>
        <begin position="72"/>
        <end position="157"/>
    </location>
</feature>
<evidence type="ECO:0000256" key="6">
    <source>
        <dbReference type="ARBA" id="ARBA00022763"/>
    </source>
</evidence>
<dbReference type="AlphaFoldDB" id="A0A917Q3B3"/>
<dbReference type="NCBIfam" id="TIGR00589">
    <property type="entry name" value="ogt"/>
    <property type="match status" value="1"/>
</dbReference>
<evidence type="ECO:0000256" key="9">
    <source>
        <dbReference type="ARBA" id="ARBA00023125"/>
    </source>
</evidence>
<dbReference type="PROSITE" id="PS01124">
    <property type="entry name" value="HTH_ARAC_FAMILY_2"/>
    <property type="match status" value="1"/>
</dbReference>
<dbReference type="InterPro" id="IPR009057">
    <property type="entry name" value="Homeodomain-like_sf"/>
</dbReference>
<evidence type="ECO:0000256" key="11">
    <source>
        <dbReference type="ARBA" id="ARBA00023163"/>
    </source>
</evidence>
<keyword evidence="8" id="KW-0805">Transcription regulation</keyword>
<keyword evidence="4" id="KW-0808">Transferase</keyword>
<dbReference type="InterPro" id="IPR001497">
    <property type="entry name" value="MethylDNA_cys_MeTrfase_AS"/>
</dbReference>
<dbReference type="PROSITE" id="PS00374">
    <property type="entry name" value="MGMT"/>
    <property type="match status" value="1"/>
</dbReference>
<dbReference type="FunFam" id="3.40.10.10:FF:000001">
    <property type="entry name" value="DNA-3-methyladenine glycosylase 2"/>
    <property type="match status" value="1"/>
</dbReference>
<dbReference type="GO" id="GO:0006307">
    <property type="term" value="P:DNA alkylation repair"/>
    <property type="evidence" value="ECO:0007669"/>
    <property type="project" value="UniProtKB-ARBA"/>
</dbReference>
<dbReference type="Gene3D" id="3.30.160.70">
    <property type="entry name" value="Methylated DNA-protein cysteine methyltransferase domain"/>
    <property type="match status" value="1"/>
</dbReference>
<dbReference type="GO" id="GO:0032259">
    <property type="term" value="P:methylation"/>
    <property type="evidence" value="ECO:0007669"/>
    <property type="project" value="UniProtKB-KW"/>
</dbReference>
<keyword evidence="12" id="KW-0234">DNA repair</keyword>
<dbReference type="InterPro" id="IPR004026">
    <property type="entry name" value="Ada_DNA_repair_Zn-bd"/>
</dbReference>
<evidence type="ECO:0000256" key="4">
    <source>
        <dbReference type="ARBA" id="ARBA00022679"/>
    </source>
</evidence>
<reference evidence="15" key="2">
    <citation type="submission" date="2020-09" db="EMBL/GenBank/DDBJ databases">
        <authorList>
            <person name="Sun Q."/>
            <person name="Ohkuma M."/>
        </authorList>
    </citation>
    <scope>NUCLEOTIDE SEQUENCE</scope>
    <source>
        <strain evidence="15">JCM 30078</strain>
    </source>
</reference>
<dbReference type="GO" id="GO:0003908">
    <property type="term" value="F:methylated-DNA-[protein]-cysteine S-methyltransferase activity"/>
    <property type="evidence" value="ECO:0007669"/>
    <property type="project" value="UniProtKB-EC"/>
</dbReference>
<dbReference type="InterPro" id="IPR036388">
    <property type="entry name" value="WH-like_DNA-bd_sf"/>
</dbReference>
<evidence type="ECO:0000313" key="16">
    <source>
        <dbReference type="Proteomes" id="UP000635983"/>
    </source>
</evidence>
<dbReference type="InterPro" id="IPR035451">
    <property type="entry name" value="Ada-like_dom_sf"/>
</dbReference>
<dbReference type="InterPro" id="IPR036631">
    <property type="entry name" value="MGMT_N_sf"/>
</dbReference>
<comment type="caution">
    <text evidence="15">The sequence shown here is derived from an EMBL/GenBank/DDBJ whole genome shotgun (WGS) entry which is preliminary data.</text>
</comment>
<dbReference type="SUPFAM" id="SSF53155">
    <property type="entry name" value="Methylated DNA-protein cysteine methyltransferase domain"/>
    <property type="match status" value="1"/>
</dbReference>
<sequence length="354" mass="39128">MLDNDRCWQAICERDTDFDNHFVFAVRTTGIYCRPSCPARRPSRMNVDLFESAAKAEAAGFRACLRCAPNGQSLVEQMDTLVESACRLLDVPERITLEKLAARIGVSASHLARAFKTRMGVTPRQWAEHRRVQRLQAALPHARNVLDASLESGYSSTRGLYEKADALRPSQRRQRGLGETLHYTLAECPLGHLLMATSPRGVCALLFGDSPDALTRDLLTRFAAAQIVRDDANLRPWLDRVLGQLHEPARASGLPLDLRGTAFQIRVWQALQTIPPGETRTYAALAADLSTHPRAIARACASNAVGLLVPCHRVISSSGAMGGYRWGAERKVRLLRVEQTSPVREPQGSTQDQN</sequence>
<evidence type="ECO:0000256" key="10">
    <source>
        <dbReference type="ARBA" id="ARBA00023159"/>
    </source>
</evidence>
<comment type="catalytic activity">
    <reaction evidence="1">
        <text>a 4-O-methyl-thymidine in DNA + L-cysteinyl-[protein] = a thymidine in DNA + S-methyl-L-cysteinyl-[protein]</text>
        <dbReference type="Rhea" id="RHEA:53428"/>
        <dbReference type="Rhea" id="RHEA-COMP:10131"/>
        <dbReference type="Rhea" id="RHEA-COMP:10132"/>
        <dbReference type="Rhea" id="RHEA-COMP:13555"/>
        <dbReference type="Rhea" id="RHEA-COMP:13556"/>
        <dbReference type="ChEBI" id="CHEBI:29950"/>
        <dbReference type="ChEBI" id="CHEBI:82612"/>
        <dbReference type="ChEBI" id="CHEBI:137386"/>
        <dbReference type="ChEBI" id="CHEBI:137387"/>
        <dbReference type="EC" id="2.1.1.63"/>
    </reaction>
</comment>
<keyword evidence="6" id="KW-0227">DNA damage</keyword>
<evidence type="ECO:0000313" key="15">
    <source>
        <dbReference type="EMBL" id="GGK10504.1"/>
    </source>
</evidence>
<dbReference type="EMBL" id="BMPO01000014">
    <property type="protein sequence ID" value="GGK10504.1"/>
    <property type="molecule type" value="Genomic_DNA"/>
</dbReference>
<evidence type="ECO:0000256" key="3">
    <source>
        <dbReference type="ARBA" id="ARBA00022603"/>
    </source>
</evidence>
<dbReference type="Pfam" id="PF12833">
    <property type="entry name" value="HTH_18"/>
    <property type="match status" value="1"/>
</dbReference>
<dbReference type="Pfam" id="PF01035">
    <property type="entry name" value="DNA_binding_1"/>
    <property type="match status" value="1"/>
</dbReference>
<dbReference type="Gene3D" id="1.10.10.60">
    <property type="entry name" value="Homeodomain-like"/>
    <property type="match status" value="1"/>
</dbReference>
<dbReference type="SUPFAM" id="SSF46689">
    <property type="entry name" value="Homeodomain-like"/>
    <property type="match status" value="1"/>
</dbReference>
<dbReference type="GO" id="GO:0043565">
    <property type="term" value="F:sequence-specific DNA binding"/>
    <property type="evidence" value="ECO:0007669"/>
    <property type="project" value="InterPro"/>
</dbReference>
<evidence type="ECO:0000256" key="1">
    <source>
        <dbReference type="ARBA" id="ARBA00001286"/>
    </source>
</evidence>
<evidence type="ECO:0000256" key="7">
    <source>
        <dbReference type="ARBA" id="ARBA00022833"/>
    </source>
</evidence>
<dbReference type="Gene3D" id="3.40.10.10">
    <property type="entry name" value="DNA Methylphosphotriester Repair Domain"/>
    <property type="match status" value="1"/>
</dbReference>
<dbReference type="InterPro" id="IPR014048">
    <property type="entry name" value="MethylDNA_cys_MeTrfase_DNA-bd"/>
</dbReference>
<dbReference type="PANTHER" id="PTHR10815:SF14">
    <property type="entry name" value="BIFUNCTIONAL TRANSCRIPTIONAL ACTIVATOR_DNA REPAIR ENZYME ADA"/>
    <property type="match status" value="1"/>
</dbReference>
<dbReference type="RefSeq" id="WP_188986090.1">
    <property type="nucleotide sequence ID" value="NZ_BMPO01000014.1"/>
</dbReference>
<evidence type="ECO:0000256" key="13">
    <source>
        <dbReference type="ARBA" id="ARBA00049348"/>
    </source>
</evidence>
<dbReference type="CDD" id="cd06445">
    <property type="entry name" value="ATase"/>
    <property type="match status" value="1"/>
</dbReference>
<keyword evidence="10" id="KW-0010">Activator</keyword>
<comment type="catalytic activity">
    <reaction evidence="13">
        <text>a 6-O-methyl-2'-deoxyguanosine in DNA + L-cysteinyl-[protein] = S-methyl-L-cysteinyl-[protein] + a 2'-deoxyguanosine in DNA</text>
        <dbReference type="Rhea" id="RHEA:24000"/>
        <dbReference type="Rhea" id="RHEA-COMP:10131"/>
        <dbReference type="Rhea" id="RHEA-COMP:10132"/>
        <dbReference type="Rhea" id="RHEA-COMP:11367"/>
        <dbReference type="Rhea" id="RHEA-COMP:11368"/>
        <dbReference type="ChEBI" id="CHEBI:29950"/>
        <dbReference type="ChEBI" id="CHEBI:82612"/>
        <dbReference type="ChEBI" id="CHEBI:85445"/>
        <dbReference type="ChEBI" id="CHEBI:85448"/>
        <dbReference type="EC" id="2.1.1.63"/>
    </reaction>
</comment>
<proteinExistence type="predicted"/>
<gene>
    <name evidence="15" type="ORF">GCM10009304_40620</name>
</gene>
<dbReference type="PANTHER" id="PTHR10815">
    <property type="entry name" value="METHYLATED-DNA--PROTEIN-CYSTEINE METHYLTRANSFERASE"/>
    <property type="match status" value="1"/>
</dbReference>
<keyword evidence="3 15" id="KW-0489">Methyltransferase</keyword>
<comment type="cofactor">
    <cofactor evidence="2">
        <name>Zn(2+)</name>
        <dbReference type="ChEBI" id="CHEBI:29105"/>
    </cofactor>
</comment>
<dbReference type="SUPFAM" id="SSF46767">
    <property type="entry name" value="Methylated DNA-protein cysteine methyltransferase, C-terminal domain"/>
    <property type="match status" value="1"/>
</dbReference>
<dbReference type="NCBIfam" id="NF011964">
    <property type="entry name" value="PRK15435.1"/>
    <property type="match status" value="1"/>
</dbReference>
<evidence type="ECO:0000256" key="2">
    <source>
        <dbReference type="ARBA" id="ARBA00001947"/>
    </source>
</evidence>
<organism evidence="15 16">
    <name type="scientific">Pseudomonas matsuisoli</name>
    <dbReference type="NCBI Taxonomy" id="1515666"/>
    <lineage>
        <taxon>Bacteria</taxon>
        <taxon>Pseudomonadati</taxon>
        <taxon>Pseudomonadota</taxon>
        <taxon>Gammaproteobacteria</taxon>
        <taxon>Pseudomonadales</taxon>
        <taxon>Pseudomonadaceae</taxon>
        <taxon>Pseudomonas</taxon>
    </lineage>
</organism>
<keyword evidence="5" id="KW-0479">Metal-binding</keyword>
<dbReference type="SUPFAM" id="SSF57884">
    <property type="entry name" value="Ada DNA repair protein, N-terminal domain (N-Ada 10)"/>
    <property type="match status" value="1"/>
</dbReference>
<keyword evidence="9" id="KW-0238">DNA-binding</keyword>
<protein>
    <submittedName>
        <fullName evidence="15">Bifunctional transcriptional regulator/O6-methylguanine-DNA methyltransferase</fullName>
    </submittedName>
</protein>